<keyword evidence="8" id="KW-1185">Reference proteome</keyword>
<dbReference type="EC" id="5.2.1.8" evidence="5"/>
<dbReference type="InterPro" id="IPR044609">
    <property type="entry name" value="FKBP2/11"/>
</dbReference>
<evidence type="ECO:0000256" key="4">
    <source>
        <dbReference type="PROSITE-ProRule" id="PRU00277"/>
    </source>
</evidence>
<dbReference type="InterPro" id="IPR046357">
    <property type="entry name" value="PPIase_dom_sf"/>
</dbReference>
<evidence type="ECO:0000313" key="8">
    <source>
        <dbReference type="Proteomes" id="UP000515472"/>
    </source>
</evidence>
<comment type="similarity">
    <text evidence="5">Belongs to the FKBP-type PPIase family.</text>
</comment>
<evidence type="ECO:0000259" key="6">
    <source>
        <dbReference type="PROSITE" id="PS50059"/>
    </source>
</evidence>
<dbReference type="PANTHER" id="PTHR45779:SF6">
    <property type="entry name" value="PEPTIDYL-PROLYL CIS-TRANS ISOMERASE FKBP15-1"/>
    <property type="match status" value="1"/>
</dbReference>
<dbReference type="RefSeq" id="WP_185243984.1">
    <property type="nucleotide sequence ID" value="NZ_AP023213.1"/>
</dbReference>
<evidence type="ECO:0000256" key="2">
    <source>
        <dbReference type="ARBA" id="ARBA00023110"/>
    </source>
</evidence>
<dbReference type="Proteomes" id="UP000515472">
    <property type="component" value="Chromosome"/>
</dbReference>
<reference evidence="7 8" key="1">
    <citation type="submission" date="2020-06" db="EMBL/GenBank/DDBJ databases">
        <title>Interaction of electrochemicaly active bacteria, Geobacter bremensis R4 on different carbon anode.</title>
        <authorList>
            <person name="Meng L."/>
            <person name="Yoshida N."/>
        </authorList>
    </citation>
    <scope>NUCLEOTIDE SEQUENCE [LARGE SCALE GENOMIC DNA]</scope>
    <source>
        <strain evidence="7 8">R4</strain>
    </source>
</reference>
<evidence type="ECO:0000313" key="7">
    <source>
        <dbReference type="EMBL" id="BCG45604.1"/>
    </source>
</evidence>
<dbReference type="Gene3D" id="3.10.50.40">
    <property type="match status" value="1"/>
</dbReference>
<dbReference type="Pfam" id="PF00254">
    <property type="entry name" value="FKBP_C"/>
    <property type="match status" value="1"/>
</dbReference>
<dbReference type="AlphaFoldDB" id="A0A6S6M1W2"/>
<accession>A0A6S6M1W2</accession>
<evidence type="ECO:0000256" key="3">
    <source>
        <dbReference type="ARBA" id="ARBA00023235"/>
    </source>
</evidence>
<keyword evidence="3 4" id="KW-0413">Isomerase</keyword>
<comment type="catalytic activity">
    <reaction evidence="1 4 5">
        <text>[protein]-peptidylproline (omega=180) = [protein]-peptidylproline (omega=0)</text>
        <dbReference type="Rhea" id="RHEA:16237"/>
        <dbReference type="Rhea" id="RHEA-COMP:10747"/>
        <dbReference type="Rhea" id="RHEA-COMP:10748"/>
        <dbReference type="ChEBI" id="CHEBI:83833"/>
        <dbReference type="ChEBI" id="CHEBI:83834"/>
        <dbReference type="EC" id="5.2.1.8"/>
    </reaction>
</comment>
<dbReference type="PANTHER" id="PTHR45779">
    <property type="entry name" value="PEPTIDYLPROLYL ISOMERASE"/>
    <property type="match status" value="1"/>
</dbReference>
<protein>
    <recommendedName>
        <fullName evidence="5">Peptidyl-prolyl cis-trans isomerase</fullName>
        <ecNumber evidence="5">5.2.1.8</ecNumber>
    </recommendedName>
</protein>
<dbReference type="GO" id="GO:0003755">
    <property type="term" value="F:peptidyl-prolyl cis-trans isomerase activity"/>
    <property type="evidence" value="ECO:0007669"/>
    <property type="project" value="UniProtKB-UniRule"/>
</dbReference>
<dbReference type="SUPFAM" id="SSF54534">
    <property type="entry name" value="FKBP-like"/>
    <property type="match status" value="1"/>
</dbReference>
<dbReference type="InterPro" id="IPR001179">
    <property type="entry name" value="PPIase_FKBP_dom"/>
</dbReference>
<evidence type="ECO:0000256" key="5">
    <source>
        <dbReference type="RuleBase" id="RU003915"/>
    </source>
</evidence>
<dbReference type="EMBL" id="AP023213">
    <property type="protein sequence ID" value="BCG45604.1"/>
    <property type="molecule type" value="Genomic_DNA"/>
</dbReference>
<keyword evidence="2 4" id="KW-0697">Rotamase</keyword>
<sequence length="139" mass="15090">METEKGKRVKIRYKCKLEDGRVYLVGERNTLEFLVGSGRVPKTLEAGLLGMQQGDHRVVRVPAAEAELFPFPKGSHFAFSTGTAPGIAYDFGPGAGGDVSLSIPGNRDYREPLPSGADVLFEVEMLSVQDEVTSFPSRS</sequence>
<evidence type="ECO:0000256" key="1">
    <source>
        <dbReference type="ARBA" id="ARBA00000971"/>
    </source>
</evidence>
<dbReference type="KEGG" id="gbn:GEOBRER4_03540"/>
<dbReference type="PROSITE" id="PS50059">
    <property type="entry name" value="FKBP_PPIASE"/>
    <property type="match status" value="1"/>
</dbReference>
<feature type="domain" description="PPIase FKBP-type" evidence="6">
    <location>
        <begin position="6"/>
        <end position="129"/>
    </location>
</feature>
<organism evidence="7 8">
    <name type="scientific">Citrifermentans bremense</name>
    <dbReference type="NCBI Taxonomy" id="60035"/>
    <lineage>
        <taxon>Bacteria</taxon>
        <taxon>Pseudomonadati</taxon>
        <taxon>Thermodesulfobacteriota</taxon>
        <taxon>Desulfuromonadia</taxon>
        <taxon>Geobacterales</taxon>
        <taxon>Geobacteraceae</taxon>
        <taxon>Citrifermentans</taxon>
    </lineage>
</organism>
<gene>
    <name evidence="7" type="ORF">GEOBRER4_n0362</name>
</gene>
<proteinExistence type="inferred from homology"/>
<name>A0A6S6M1W2_9BACT</name>